<dbReference type="Proteomes" id="UP000479190">
    <property type="component" value="Unassembled WGS sequence"/>
</dbReference>
<reference evidence="1 2" key="1">
    <citation type="submission" date="2020-02" db="EMBL/GenBank/DDBJ databases">
        <authorList>
            <person name="Ferguson B K."/>
        </authorList>
    </citation>
    <scope>NUCLEOTIDE SEQUENCE [LARGE SCALE GENOMIC DNA]</scope>
</reference>
<protein>
    <submittedName>
        <fullName evidence="1">Uncharacterized protein</fullName>
    </submittedName>
</protein>
<sequence length="262" mass="29173">MIQIAVAKAIPATRSIDIAGRWDVLPRTVDRFAPCFKSDLTSAANHSKRQTAEPCNGVSPVCLFRAAGMFAFFRSLTAAVIQRILRRILCFLSRLLTWTGGYRSLPNSINILAKLSSRQRRQLMRQERGPFAIGPNFGISRHYPAANSGATPSLSVGCFNAKKAGVGARFRATNEGLNWDPGDRSCSRNLSTASRQPWWQLAEKWKGRPRAGGLWCSRTHTTKTRCRSIDRARGPDLFHCAFDVISCNICTSRDKCPAWDVR</sequence>
<dbReference type="AlphaFoldDB" id="A0A6H5IVE7"/>
<gene>
    <name evidence="1" type="ORF">TBRA_LOCUS12520</name>
</gene>
<organism evidence="1 2">
    <name type="scientific">Trichogramma brassicae</name>
    <dbReference type="NCBI Taxonomy" id="86971"/>
    <lineage>
        <taxon>Eukaryota</taxon>
        <taxon>Metazoa</taxon>
        <taxon>Ecdysozoa</taxon>
        <taxon>Arthropoda</taxon>
        <taxon>Hexapoda</taxon>
        <taxon>Insecta</taxon>
        <taxon>Pterygota</taxon>
        <taxon>Neoptera</taxon>
        <taxon>Endopterygota</taxon>
        <taxon>Hymenoptera</taxon>
        <taxon>Apocrita</taxon>
        <taxon>Proctotrupomorpha</taxon>
        <taxon>Chalcidoidea</taxon>
        <taxon>Trichogrammatidae</taxon>
        <taxon>Trichogramma</taxon>
    </lineage>
</organism>
<name>A0A6H5IVE7_9HYME</name>
<keyword evidence="2" id="KW-1185">Reference proteome</keyword>
<evidence type="ECO:0000313" key="1">
    <source>
        <dbReference type="EMBL" id="CAB0040826.1"/>
    </source>
</evidence>
<proteinExistence type="predicted"/>
<evidence type="ECO:0000313" key="2">
    <source>
        <dbReference type="Proteomes" id="UP000479190"/>
    </source>
</evidence>
<accession>A0A6H5IVE7</accession>
<dbReference type="EMBL" id="CADCXV010001057">
    <property type="protein sequence ID" value="CAB0040826.1"/>
    <property type="molecule type" value="Genomic_DNA"/>
</dbReference>